<dbReference type="SUPFAM" id="SSF69118">
    <property type="entry name" value="AhpD-like"/>
    <property type="match status" value="1"/>
</dbReference>
<dbReference type="Proteomes" id="UP000192708">
    <property type="component" value="Unassembled WGS sequence"/>
</dbReference>
<dbReference type="Gene3D" id="1.20.1290.10">
    <property type="entry name" value="AhpD-like"/>
    <property type="match status" value="1"/>
</dbReference>
<proteinExistence type="predicted"/>
<feature type="chain" id="PRO_5012461491" evidence="1">
    <location>
        <begin position="24"/>
        <end position="210"/>
    </location>
</feature>
<dbReference type="AlphaFoldDB" id="A0A1W1Y3K2"/>
<accession>A0A1W1Y3K2</accession>
<reference evidence="2 3" key="1">
    <citation type="submission" date="2017-04" db="EMBL/GenBank/DDBJ databases">
        <authorList>
            <person name="Afonso C.L."/>
            <person name="Miller P.J."/>
            <person name="Scott M.A."/>
            <person name="Spackman E."/>
            <person name="Goraichik I."/>
            <person name="Dimitrov K.M."/>
            <person name="Suarez D.L."/>
            <person name="Swayne D.E."/>
        </authorList>
    </citation>
    <scope>NUCLEOTIDE SEQUENCE [LARGE SCALE GENOMIC DNA]</scope>
    <source>
        <strain evidence="2 3">VK13</strain>
    </source>
</reference>
<name>A0A1W1Y3K2_9BURK</name>
<protein>
    <submittedName>
        <fullName evidence="2">4-carboxymuconolactone decarboxylase</fullName>
    </submittedName>
</protein>
<dbReference type="RefSeq" id="WP_143736054.1">
    <property type="nucleotide sequence ID" value="NZ_FWXJ01000001.1"/>
</dbReference>
<organism evidence="2 3">
    <name type="scientific">Polynucleobacter kasalickyi</name>
    <dbReference type="NCBI Taxonomy" id="1938817"/>
    <lineage>
        <taxon>Bacteria</taxon>
        <taxon>Pseudomonadati</taxon>
        <taxon>Pseudomonadota</taxon>
        <taxon>Betaproteobacteria</taxon>
        <taxon>Burkholderiales</taxon>
        <taxon>Burkholderiaceae</taxon>
        <taxon>Polynucleobacter</taxon>
    </lineage>
</organism>
<dbReference type="EMBL" id="FWXJ01000001">
    <property type="protein sequence ID" value="SMC30401.1"/>
    <property type="molecule type" value="Genomic_DNA"/>
</dbReference>
<dbReference type="PROSITE" id="PS51257">
    <property type="entry name" value="PROKAR_LIPOPROTEIN"/>
    <property type="match status" value="1"/>
</dbReference>
<keyword evidence="1" id="KW-0732">Signal</keyword>
<gene>
    <name evidence="2" type="ORF">SAMN06296008_101176</name>
</gene>
<dbReference type="STRING" id="1938817.SAMN06296008_101176"/>
<keyword evidence="3" id="KW-1185">Reference proteome</keyword>
<evidence type="ECO:0000256" key="1">
    <source>
        <dbReference type="SAM" id="SignalP"/>
    </source>
</evidence>
<sequence length="210" mass="23918">MQYFIKKSLVATSLVLLSLSCVAQPRIEPVQPSDLTAEQKKAAEEFFQSRKAPLTGPFLVLLHSPEMLTNASNMGLYLRYRSALGNQLSEMIILLTARHFTQDYEWFVHAPIALREKISEEIIDAIRDGRRPTKMTEDETMAYNFAYELLQNKRVSDASYLAVEKRWGKKGAIDLTGIVGYYSLLAMELNMANHQISDPSKKLPRFPSDR</sequence>
<dbReference type="PANTHER" id="PTHR34846">
    <property type="entry name" value="4-CARBOXYMUCONOLACTONE DECARBOXYLASE FAMILY PROTEIN (AFU_ORTHOLOGUE AFUA_6G11590)"/>
    <property type="match status" value="1"/>
</dbReference>
<dbReference type="PANTHER" id="PTHR34846:SF11">
    <property type="entry name" value="4-CARBOXYMUCONOLACTONE DECARBOXYLASE FAMILY PROTEIN (AFU_ORTHOLOGUE AFUA_6G11590)"/>
    <property type="match status" value="1"/>
</dbReference>
<evidence type="ECO:0000313" key="2">
    <source>
        <dbReference type="EMBL" id="SMC30401.1"/>
    </source>
</evidence>
<evidence type="ECO:0000313" key="3">
    <source>
        <dbReference type="Proteomes" id="UP000192708"/>
    </source>
</evidence>
<dbReference type="InterPro" id="IPR029032">
    <property type="entry name" value="AhpD-like"/>
</dbReference>
<dbReference type="OrthoDB" id="5987308at2"/>
<feature type="signal peptide" evidence="1">
    <location>
        <begin position="1"/>
        <end position="23"/>
    </location>
</feature>